<evidence type="ECO:0000313" key="2">
    <source>
        <dbReference type="Proteomes" id="UP000054321"/>
    </source>
</evidence>
<dbReference type="HOGENOM" id="CLU_2543155_0_0_1"/>
<keyword evidence="2" id="KW-1185">Reference proteome</keyword>
<name>A0A0C3HEI4_OIDMZ</name>
<reference evidence="2" key="2">
    <citation type="submission" date="2015-01" db="EMBL/GenBank/DDBJ databases">
        <title>Evolutionary Origins and Diversification of the Mycorrhizal Mutualists.</title>
        <authorList>
            <consortium name="DOE Joint Genome Institute"/>
            <consortium name="Mycorrhizal Genomics Consortium"/>
            <person name="Kohler A."/>
            <person name="Kuo A."/>
            <person name="Nagy L.G."/>
            <person name="Floudas D."/>
            <person name="Copeland A."/>
            <person name="Barry K.W."/>
            <person name="Cichocki N."/>
            <person name="Veneault-Fourrey C."/>
            <person name="LaButti K."/>
            <person name="Lindquist E.A."/>
            <person name="Lipzen A."/>
            <person name="Lundell T."/>
            <person name="Morin E."/>
            <person name="Murat C."/>
            <person name="Riley R."/>
            <person name="Ohm R."/>
            <person name="Sun H."/>
            <person name="Tunlid A."/>
            <person name="Henrissat B."/>
            <person name="Grigoriev I.V."/>
            <person name="Hibbett D.S."/>
            <person name="Martin F."/>
        </authorList>
    </citation>
    <scope>NUCLEOTIDE SEQUENCE [LARGE SCALE GENOMIC DNA]</scope>
    <source>
        <strain evidence="2">Zn</strain>
    </source>
</reference>
<gene>
    <name evidence="1" type="ORF">OIDMADRAFT_17401</name>
</gene>
<protein>
    <submittedName>
        <fullName evidence="1">Uncharacterized protein</fullName>
    </submittedName>
</protein>
<reference evidence="1 2" key="1">
    <citation type="submission" date="2014-04" db="EMBL/GenBank/DDBJ databases">
        <authorList>
            <consortium name="DOE Joint Genome Institute"/>
            <person name="Kuo A."/>
            <person name="Martino E."/>
            <person name="Perotto S."/>
            <person name="Kohler A."/>
            <person name="Nagy L.G."/>
            <person name="Floudas D."/>
            <person name="Copeland A."/>
            <person name="Barry K.W."/>
            <person name="Cichocki N."/>
            <person name="Veneault-Fourrey C."/>
            <person name="LaButti K."/>
            <person name="Lindquist E.A."/>
            <person name="Lipzen A."/>
            <person name="Lundell T."/>
            <person name="Morin E."/>
            <person name="Murat C."/>
            <person name="Sun H."/>
            <person name="Tunlid A."/>
            <person name="Henrissat B."/>
            <person name="Grigoriev I.V."/>
            <person name="Hibbett D.S."/>
            <person name="Martin F."/>
            <person name="Nordberg H.P."/>
            <person name="Cantor M.N."/>
            <person name="Hua S.X."/>
        </authorList>
    </citation>
    <scope>NUCLEOTIDE SEQUENCE [LARGE SCALE GENOMIC DNA]</scope>
    <source>
        <strain evidence="1 2">Zn</strain>
    </source>
</reference>
<proteinExistence type="predicted"/>
<dbReference type="EMBL" id="KN832871">
    <property type="protein sequence ID" value="KIN06621.1"/>
    <property type="molecule type" value="Genomic_DNA"/>
</dbReference>
<dbReference type="AlphaFoldDB" id="A0A0C3HEI4"/>
<accession>A0A0C3HEI4</accession>
<dbReference type="InParanoid" id="A0A0C3HEI4"/>
<organism evidence="1 2">
    <name type="scientific">Oidiodendron maius (strain Zn)</name>
    <dbReference type="NCBI Taxonomy" id="913774"/>
    <lineage>
        <taxon>Eukaryota</taxon>
        <taxon>Fungi</taxon>
        <taxon>Dikarya</taxon>
        <taxon>Ascomycota</taxon>
        <taxon>Pezizomycotina</taxon>
        <taxon>Leotiomycetes</taxon>
        <taxon>Leotiomycetes incertae sedis</taxon>
        <taxon>Myxotrichaceae</taxon>
        <taxon>Oidiodendron</taxon>
    </lineage>
</organism>
<sequence length="83" mass="9238">MGFMIVGGFSAWAFLGPGFMLRLFTTVFAYTAGSGAFEFPSFPRTWAGRGGARRGEAKRFFARAFDGFDMKVNEITTSLYRAR</sequence>
<dbReference type="Proteomes" id="UP000054321">
    <property type="component" value="Unassembled WGS sequence"/>
</dbReference>
<evidence type="ECO:0000313" key="1">
    <source>
        <dbReference type="EMBL" id="KIN06621.1"/>
    </source>
</evidence>